<feature type="compositionally biased region" description="Basic and acidic residues" evidence="1">
    <location>
        <begin position="118"/>
        <end position="131"/>
    </location>
</feature>
<dbReference type="EMBL" id="JAPTMU010000081">
    <property type="protein sequence ID" value="KAJ4922216.1"/>
    <property type="molecule type" value="Genomic_DNA"/>
</dbReference>
<evidence type="ECO:0000313" key="2">
    <source>
        <dbReference type="EMBL" id="KAJ4922216.1"/>
    </source>
</evidence>
<evidence type="ECO:0000256" key="1">
    <source>
        <dbReference type="SAM" id="MobiDB-lite"/>
    </source>
</evidence>
<feature type="region of interest" description="Disordered" evidence="1">
    <location>
        <begin position="118"/>
        <end position="141"/>
    </location>
</feature>
<feature type="non-terminal residue" evidence="2">
    <location>
        <position position="222"/>
    </location>
</feature>
<evidence type="ECO:0000313" key="3">
    <source>
        <dbReference type="Proteomes" id="UP001219934"/>
    </source>
</evidence>
<gene>
    <name evidence="2" type="ORF">JOQ06_026124</name>
</gene>
<sequence length="222" mass="26195">VEVKEAEVQQLQEEGQRMETSLQTLREEVEVLSILSKRPLVSRQKFEEEQQRREEAERKTDALLADIKTLKDEKQKSENIQKELEATRKEVHLPWLNLNSLSCRISMQRNEKELQSLKGDLENKNREVPKYKEKKRKETKAKQEVETLKTKLETQQEETDTNTRELCLIFYSGGFQPFEDKRAGVQQLQKEVQRMETSLQTLMESNNMEDLQTNNMEVHLAT</sequence>
<comment type="caution">
    <text evidence="2">The sequence shown here is derived from an EMBL/GenBank/DDBJ whole genome shotgun (WGS) entry which is preliminary data.</text>
</comment>
<reference evidence="2" key="1">
    <citation type="submission" date="2022-11" db="EMBL/GenBank/DDBJ databases">
        <title>Chromosome-level genome of Pogonophryne albipinna.</title>
        <authorList>
            <person name="Jo E."/>
        </authorList>
    </citation>
    <scope>NUCLEOTIDE SEQUENCE</scope>
    <source>
        <strain evidence="2">SGF0006</strain>
        <tissue evidence="2">Muscle</tissue>
    </source>
</reference>
<name>A0AAD6ACE5_9TELE</name>
<organism evidence="2 3">
    <name type="scientific">Pogonophryne albipinna</name>
    <dbReference type="NCBI Taxonomy" id="1090488"/>
    <lineage>
        <taxon>Eukaryota</taxon>
        <taxon>Metazoa</taxon>
        <taxon>Chordata</taxon>
        <taxon>Craniata</taxon>
        <taxon>Vertebrata</taxon>
        <taxon>Euteleostomi</taxon>
        <taxon>Actinopterygii</taxon>
        <taxon>Neopterygii</taxon>
        <taxon>Teleostei</taxon>
        <taxon>Neoteleostei</taxon>
        <taxon>Acanthomorphata</taxon>
        <taxon>Eupercaria</taxon>
        <taxon>Perciformes</taxon>
        <taxon>Notothenioidei</taxon>
        <taxon>Pogonophryne</taxon>
    </lineage>
</organism>
<proteinExistence type="predicted"/>
<protein>
    <submittedName>
        <fullName evidence="2">Uncharacterized protein</fullName>
    </submittedName>
</protein>
<accession>A0AAD6ACE5</accession>
<dbReference type="AlphaFoldDB" id="A0AAD6ACE5"/>
<dbReference type="Proteomes" id="UP001219934">
    <property type="component" value="Unassembled WGS sequence"/>
</dbReference>
<keyword evidence="3" id="KW-1185">Reference proteome</keyword>